<reference evidence="1 2" key="1">
    <citation type="submission" date="2023-12" db="EMBL/GenBank/DDBJ databases">
        <title>A high-quality genome assembly for Dillenia turbinata (Dilleniales).</title>
        <authorList>
            <person name="Chanderbali A."/>
        </authorList>
    </citation>
    <scope>NUCLEOTIDE SEQUENCE [LARGE SCALE GENOMIC DNA]</scope>
    <source>
        <strain evidence="1">LSX21</strain>
        <tissue evidence="1">Leaf</tissue>
    </source>
</reference>
<sequence>MEEYPYIIWVMVTNVHRGVRPNLKKILRAKDWIFGSCSVAQEKCGMRLQKFAWAQKETCISSPSAFPCDVSVVELFVTRSLLFQGLPLHTAMACKVYVPFGIEGPRGTLMVNLINRQELPEVKVQE</sequence>
<dbReference type="AlphaFoldDB" id="A0AAN8VN24"/>
<dbReference type="EMBL" id="JBAMMX010000007">
    <property type="protein sequence ID" value="KAK6936804.1"/>
    <property type="molecule type" value="Genomic_DNA"/>
</dbReference>
<protein>
    <submittedName>
        <fullName evidence="1">Uncharacterized protein</fullName>
    </submittedName>
</protein>
<dbReference type="Proteomes" id="UP001370490">
    <property type="component" value="Unassembled WGS sequence"/>
</dbReference>
<evidence type="ECO:0000313" key="1">
    <source>
        <dbReference type="EMBL" id="KAK6936804.1"/>
    </source>
</evidence>
<name>A0AAN8VN24_9MAGN</name>
<accession>A0AAN8VN24</accession>
<evidence type="ECO:0000313" key="2">
    <source>
        <dbReference type="Proteomes" id="UP001370490"/>
    </source>
</evidence>
<gene>
    <name evidence="1" type="ORF">RJ641_033834</name>
</gene>
<comment type="caution">
    <text evidence="1">The sequence shown here is derived from an EMBL/GenBank/DDBJ whole genome shotgun (WGS) entry which is preliminary data.</text>
</comment>
<keyword evidence="2" id="KW-1185">Reference proteome</keyword>
<proteinExistence type="predicted"/>
<organism evidence="1 2">
    <name type="scientific">Dillenia turbinata</name>
    <dbReference type="NCBI Taxonomy" id="194707"/>
    <lineage>
        <taxon>Eukaryota</taxon>
        <taxon>Viridiplantae</taxon>
        <taxon>Streptophyta</taxon>
        <taxon>Embryophyta</taxon>
        <taxon>Tracheophyta</taxon>
        <taxon>Spermatophyta</taxon>
        <taxon>Magnoliopsida</taxon>
        <taxon>eudicotyledons</taxon>
        <taxon>Gunneridae</taxon>
        <taxon>Pentapetalae</taxon>
        <taxon>Dilleniales</taxon>
        <taxon>Dilleniaceae</taxon>
        <taxon>Dillenia</taxon>
    </lineage>
</organism>